<name>A0A8H5H634_9AGAR</name>
<dbReference type="PANTHER" id="PTHR18934:SF91">
    <property type="entry name" value="PRE-MRNA-SPLICING FACTOR ATP-DEPENDENT RNA HELICASE PRP16"/>
    <property type="match status" value="1"/>
</dbReference>
<dbReference type="Pfam" id="PF00108">
    <property type="entry name" value="Thiolase_N"/>
    <property type="match status" value="1"/>
</dbReference>
<dbReference type="Gene3D" id="1.20.120.1080">
    <property type="match status" value="1"/>
</dbReference>
<dbReference type="Gene3D" id="3.40.47.10">
    <property type="match status" value="1"/>
</dbReference>
<dbReference type="SMART" id="SM00487">
    <property type="entry name" value="DEXDc"/>
    <property type="match status" value="1"/>
</dbReference>
<evidence type="ECO:0000256" key="3">
    <source>
        <dbReference type="ARBA" id="ARBA00022664"/>
    </source>
</evidence>
<dbReference type="SMART" id="SM00847">
    <property type="entry name" value="HA2"/>
    <property type="match status" value="1"/>
</dbReference>
<dbReference type="Pfam" id="PF04408">
    <property type="entry name" value="WHD_HA2"/>
    <property type="match status" value="1"/>
</dbReference>
<dbReference type="InterPro" id="IPR001650">
    <property type="entry name" value="Helicase_C-like"/>
</dbReference>
<sequence length="1711" mass="189688">MTGRRTFLIGGGCTAFIKPRGKRSTEDMGLEAATKALLDAGITYDAIENAYVGYCYGDSTSGQRALYNLGLTGIPIVNVNNNCSTGSSALYQANNTVKYGQAECSLALGFERMKPGSLGTNFPDREPPILLFNARSAEIEQEVLGENHGPGAPRMFSNGAQEYFVKYGGNMEHLAKIASKNHKHSLNNPYSQFRDGWSVEQIMNAPKITNQLTKFMCSPTSDGAACCIVASEDFVHKHGLENQAIEIVAQALTTDSPVTFEGRSAMDVVGYTMSKNCADKVFKDAGFAEGEGRDQVGVVELHDCFAANELITYPALGLCAVDEAHKLVDRGDNTYGGKYVVNPSGGLEAKGHPLGATGLGMHFYIMMQLREWAGPMQAPGLFDTADKRGKYGLVHNVGLGGAVVVSLLRRPEFFKHGGVDGRTRVGYNHAHECRPITLEDVNKVKSKDSSHDVTVTSTAIPAPKDHLDLRALIIMRLMEHQPAWPVRKLSQKGDWRARRLKRQQVHQGPEQDYRCMSTAYASHMTSSSREADEVQGITVHDSDVLEPEPVRPGGLMRMDTRHTFRQPAKPIEPPTPRTSLLGLDRLAQEKRAANNGNLDGSRKKPRLDDGSEPFFKVPTLPASRNEHARQRGEETPSHPGGLSETGRKRLEEHRRNREKQREGITAANEPRRDAPKGLGDFQRRSNRERDRGWAGRRVHERDAPRGWDATPRSVRGGTGDAPSVRVPNVSWESTPRGSRGEDGSGWGGARNRHWDAPTPRAARGGSPDGDDGALGLDVREWEEEQVKLDRDWYSGAEEGGIAGDEEHNPLAQYEDLSVLKQAEIATKQVKKISARQAQYNADNDLWEANRMLTSGVATRKAVDLDFEDESESTVHVMVHDIKPPFLDGRTVFTKQLDPINPIRDPSSDMAIFSKKGSALVKEKREQAERAKAAAKLAALGGTSLGNIMGVKDEEAEADAEAERKERESKDKGEKEDYKGDSKFATHLKRSAGVSNFARTRTLKEQREYLPAFACREELMKVIRENQVIIVVGETGSGKTTQLAQFLYEDGYCSFGLVGCTQPRRVAAMSVAKRVSEEMECKLGSTVGYAIRFEDCTSSETKIKYMTDGVLLRESLNEGDLDRYSVIILDEAHERSLSTDVLMGLLRKVLSRRRDLKLIVTSATMNADKFSSFYGNAPTYTIPGRTFPVEIFHSKSPCEDYVDSSVKQILQIHLSLPPGDILVFMTGQEDIEITCQVVQERLSQLDDPPPLSVLPIYSQMPADLQAKIFEATSDGRRKVIVATNIAETSLTVDGILYVVDAGYSKLKVYNPKVGMDALQITPISQANASQRTGRAGRTGNGFCYRMYTEMAFRNELFENTIPEIQRTNLANTVLLLKSLGVKNLLEFDFMDPPPQANILNSMYQLWVLGALDNVGDLTPAGRKMSEFPMEPSMAKMLIASVDYKCSAEMLTVVSMLSVPSVFYRPKERMEEADAAREKFNVPESDHLTLLNVFNQWKSHGFRDDWAMRHFLHPKLLRKAREVRAQLEDIMKFQKMELISAGTDFDVLRKAIAAGYFHQAARVKGIGEFVNIRSGLPTHLHPTSALYGLGYTPTYVVYHELILTSKEYMTQVTAIDAYWLAELGSVFYSVKEKNFDERGNRRQADREFSKRAELETEIARQREETAKKNADDALAIKTSSGSASKIIVPGTPRHSGVGAGSRVTQTPRRRVGI</sequence>
<dbReference type="InterPro" id="IPR016039">
    <property type="entry name" value="Thiolase-like"/>
</dbReference>
<feature type="domain" description="Helicase ATP-binding" evidence="16">
    <location>
        <begin position="1019"/>
        <end position="1182"/>
    </location>
</feature>
<dbReference type="Proteomes" id="UP000565441">
    <property type="component" value="Unassembled WGS sequence"/>
</dbReference>
<evidence type="ECO:0000256" key="15">
    <source>
        <dbReference type="SAM" id="MobiDB-lite"/>
    </source>
</evidence>
<dbReference type="EMBL" id="JAACJP010000024">
    <property type="protein sequence ID" value="KAF5377275.1"/>
    <property type="molecule type" value="Genomic_DNA"/>
</dbReference>
<keyword evidence="3" id="KW-0507">mRNA processing</keyword>
<evidence type="ECO:0000256" key="10">
    <source>
        <dbReference type="ARBA" id="ARBA00023242"/>
    </source>
</evidence>
<dbReference type="SUPFAM" id="SSF52540">
    <property type="entry name" value="P-loop containing nucleoside triphosphate hydrolases"/>
    <property type="match status" value="1"/>
</dbReference>
<evidence type="ECO:0000256" key="12">
    <source>
        <dbReference type="ARBA" id="ARBA00047984"/>
    </source>
</evidence>
<evidence type="ECO:0000256" key="14">
    <source>
        <dbReference type="SAM" id="Coils"/>
    </source>
</evidence>
<feature type="region of interest" description="Disordered" evidence="15">
    <location>
        <begin position="525"/>
        <end position="559"/>
    </location>
</feature>
<feature type="compositionally biased region" description="Basic and acidic residues" evidence="15">
    <location>
        <begin position="960"/>
        <end position="978"/>
    </location>
</feature>
<comment type="subcellular location">
    <subcellularLocation>
        <location evidence="1">Nucleus</location>
    </subcellularLocation>
</comment>
<keyword evidence="5" id="KW-0547">Nucleotide-binding</keyword>
<feature type="domain" description="Helicase C-terminal" evidence="17">
    <location>
        <begin position="1207"/>
        <end position="1379"/>
    </location>
</feature>
<feature type="compositionally biased region" description="Basic and acidic residues" evidence="15">
    <location>
        <begin position="645"/>
        <end position="662"/>
    </location>
</feature>
<dbReference type="NCBIfam" id="NF006102">
    <property type="entry name" value="PRK08256.1"/>
    <property type="match status" value="1"/>
</dbReference>
<dbReference type="SMART" id="SM00382">
    <property type="entry name" value="AAA"/>
    <property type="match status" value="1"/>
</dbReference>
<dbReference type="InterPro" id="IPR027417">
    <property type="entry name" value="P-loop_NTPase"/>
</dbReference>
<dbReference type="FunFam" id="3.40.50.300:FF:000007">
    <property type="entry name" value="Pre-mRNA-splicing factor ATP-dependent RNA helicase"/>
    <property type="match status" value="1"/>
</dbReference>
<dbReference type="Pfam" id="PF00271">
    <property type="entry name" value="Helicase_C"/>
    <property type="match status" value="1"/>
</dbReference>
<evidence type="ECO:0000256" key="2">
    <source>
        <dbReference type="ARBA" id="ARBA00012552"/>
    </source>
</evidence>
<comment type="caution">
    <text evidence="18">The sequence shown here is derived from an EMBL/GenBank/DDBJ whole genome shotgun (WGS) entry which is preliminary data.</text>
</comment>
<evidence type="ECO:0000256" key="4">
    <source>
        <dbReference type="ARBA" id="ARBA00022679"/>
    </source>
</evidence>
<dbReference type="GO" id="GO:0016787">
    <property type="term" value="F:hydrolase activity"/>
    <property type="evidence" value="ECO:0007669"/>
    <property type="project" value="UniProtKB-KW"/>
</dbReference>
<keyword evidence="7" id="KW-0347">Helicase</keyword>
<dbReference type="FunFam" id="1.20.120.1080:FF:000018">
    <property type="entry name" value="Pre-mRNA-splicing factor ATP-dependent RNA helicase prp16"/>
    <property type="match status" value="1"/>
</dbReference>
<dbReference type="InterPro" id="IPR002464">
    <property type="entry name" value="DNA/RNA_helicase_DEAH_CS"/>
</dbReference>
<dbReference type="Pfam" id="PF07717">
    <property type="entry name" value="OB_NTP_bind"/>
    <property type="match status" value="1"/>
</dbReference>
<dbReference type="PANTHER" id="PTHR18934">
    <property type="entry name" value="ATP-DEPENDENT RNA HELICASE"/>
    <property type="match status" value="1"/>
</dbReference>
<comment type="catalytic activity">
    <reaction evidence="12">
        <text>ATP + H2O = ADP + phosphate + H(+)</text>
        <dbReference type="Rhea" id="RHEA:13065"/>
        <dbReference type="ChEBI" id="CHEBI:15377"/>
        <dbReference type="ChEBI" id="CHEBI:15378"/>
        <dbReference type="ChEBI" id="CHEBI:30616"/>
        <dbReference type="ChEBI" id="CHEBI:43474"/>
        <dbReference type="ChEBI" id="CHEBI:456216"/>
        <dbReference type="EC" id="3.6.4.13"/>
    </reaction>
</comment>
<dbReference type="Pfam" id="PF21010">
    <property type="entry name" value="HA2_C"/>
    <property type="match status" value="1"/>
</dbReference>
<evidence type="ECO:0000259" key="17">
    <source>
        <dbReference type="PROSITE" id="PS51194"/>
    </source>
</evidence>
<comment type="similarity">
    <text evidence="11">Belongs to the DEAD box helicase family. DEAH subfamily. PRP16 sub-subfamily.</text>
</comment>
<dbReference type="InterPro" id="IPR011709">
    <property type="entry name" value="DEAD-box_helicase_OB_fold"/>
</dbReference>
<dbReference type="InterPro" id="IPR007502">
    <property type="entry name" value="Helicase-assoc_dom"/>
</dbReference>
<dbReference type="GO" id="GO:0016747">
    <property type="term" value="F:acyltransferase activity, transferring groups other than amino-acyl groups"/>
    <property type="evidence" value="ECO:0007669"/>
    <property type="project" value="InterPro"/>
</dbReference>
<keyword evidence="19" id="KW-1185">Reference proteome</keyword>
<evidence type="ECO:0000313" key="19">
    <source>
        <dbReference type="Proteomes" id="UP000565441"/>
    </source>
</evidence>
<dbReference type="EC" id="3.6.4.13" evidence="2"/>
<dbReference type="InterPro" id="IPR048333">
    <property type="entry name" value="HA2_WH"/>
</dbReference>
<dbReference type="InterPro" id="IPR011545">
    <property type="entry name" value="DEAD/DEAH_box_helicase_dom"/>
</dbReference>
<feature type="region of interest" description="Disordered" evidence="15">
    <location>
        <begin position="1682"/>
        <end position="1711"/>
    </location>
</feature>
<evidence type="ECO:0000256" key="1">
    <source>
        <dbReference type="ARBA" id="ARBA00004123"/>
    </source>
</evidence>
<dbReference type="OrthoDB" id="10253254at2759"/>
<dbReference type="SMART" id="SM00490">
    <property type="entry name" value="HELICc"/>
    <property type="match status" value="1"/>
</dbReference>
<evidence type="ECO:0000256" key="8">
    <source>
        <dbReference type="ARBA" id="ARBA00022840"/>
    </source>
</evidence>
<reference evidence="18 19" key="1">
    <citation type="journal article" date="2020" name="ISME J.">
        <title>Uncovering the hidden diversity of litter-decomposition mechanisms in mushroom-forming fungi.</title>
        <authorList>
            <person name="Floudas D."/>
            <person name="Bentzer J."/>
            <person name="Ahren D."/>
            <person name="Johansson T."/>
            <person name="Persson P."/>
            <person name="Tunlid A."/>
        </authorList>
    </citation>
    <scope>NUCLEOTIDE SEQUENCE [LARGE SCALE GENOMIC DNA]</scope>
    <source>
        <strain evidence="18 19">CBS 661.87</strain>
    </source>
</reference>
<feature type="region of interest" description="Disordered" evidence="15">
    <location>
        <begin position="590"/>
        <end position="773"/>
    </location>
</feature>
<dbReference type="PROSITE" id="PS00690">
    <property type="entry name" value="DEAH_ATP_HELICASE"/>
    <property type="match status" value="1"/>
</dbReference>
<feature type="compositionally biased region" description="Basic and acidic residues" evidence="15">
    <location>
        <begin position="600"/>
        <end position="609"/>
    </location>
</feature>
<evidence type="ECO:0000256" key="11">
    <source>
        <dbReference type="ARBA" id="ARBA00038040"/>
    </source>
</evidence>
<evidence type="ECO:0000256" key="9">
    <source>
        <dbReference type="ARBA" id="ARBA00023187"/>
    </source>
</evidence>
<dbReference type="CDD" id="cd00829">
    <property type="entry name" value="SCP-x_thiolase"/>
    <property type="match status" value="1"/>
</dbReference>
<dbReference type="InterPro" id="IPR020616">
    <property type="entry name" value="Thiolase_N"/>
</dbReference>
<evidence type="ECO:0000256" key="13">
    <source>
        <dbReference type="ARBA" id="ARBA00070009"/>
    </source>
</evidence>
<evidence type="ECO:0000259" key="16">
    <source>
        <dbReference type="PROSITE" id="PS51192"/>
    </source>
</evidence>
<feature type="compositionally biased region" description="Basic and acidic residues" evidence="15">
    <location>
        <begin position="669"/>
        <end position="705"/>
    </location>
</feature>
<dbReference type="GO" id="GO:0034458">
    <property type="term" value="F:3'-5' RNA helicase activity"/>
    <property type="evidence" value="ECO:0007669"/>
    <property type="project" value="TreeGrafter"/>
</dbReference>
<dbReference type="PROSITE" id="PS51194">
    <property type="entry name" value="HELICASE_CTER"/>
    <property type="match status" value="1"/>
</dbReference>
<evidence type="ECO:0000256" key="5">
    <source>
        <dbReference type="ARBA" id="ARBA00022741"/>
    </source>
</evidence>
<keyword evidence="6" id="KW-0378">Hydrolase</keyword>
<accession>A0A8H5H634</accession>
<feature type="coiled-coil region" evidence="14">
    <location>
        <begin position="1642"/>
        <end position="1669"/>
    </location>
</feature>
<dbReference type="PROSITE" id="PS00098">
    <property type="entry name" value="THIOLASE_1"/>
    <property type="match status" value="1"/>
</dbReference>
<dbReference type="CDD" id="cd18791">
    <property type="entry name" value="SF2_C_RHA"/>
    <property type="match status" value="1"/>
</dbReference>
<keyword evidence="4" id="KW-0808">Transferase</keyword>
<protein>
    <recommendedName>
        <fullName evidence="13">Pre-mRNA-splicing factor ATP-dependent RNA helicase PRP16</fullName>
        <ecNumber evidence="2">3.6.4.13</ecNumber>
    </recommendedName>
</protein>
<keyword evidence="8" id="KW-0067">ATP-binding</keyword>
<dbReference type="InterPro" id="IPR014001">
    <property type="entry name" value="Helicase_ATP-bd"/>
</dbReference>
<proteinExistence type="inferred from homology"/>
<dbReference type="InterPro" id="IPR020615">
    <property type="entry name" value="Thiolase_acyl_enz_int_AS"/>
</dbReference>
<dbReference type="InterPro" id="IPR003593">
    <property type="entry name" value="AAA+_ATPase"/>
</dbReference>
<dbReference type="PROSITE" id="PS51192">
    <property type="entry name" value="HELICASE_ATP_BIND_1"/>
    <property type="match status" value="1"/>
</dbReference>
<organism evidence="18 19">
    <name type="scientific">Tricholomella constricta</name>
    <dbReference type="NCBI Taxonomy" id="117010"/>
    <lineage>
        <taxon>Eukaryota</taxon>
        <taxon>Fungi</taxon>
        <taxon>Dikarya</taxon>
        <taxon>Basidiomycota</taxon>
        <taxon>Agaricomycotina</taxon>
        <taxon>Agaricomycetes</taxon>
        <taxon>Agaricomycetidae</taxon>
        <taxon>Agaricales</taxon>
        <taxon>Tricholomatineae</taxon>
        <taxon>Lyophyllaceae</taxon>
        <taxon>Tricholomella</taxon>
    </lineage>
</organism>
<gene>
    <name evidence="18" type="ORF">D9615_006442</name>
</gene>
<evidence type="ECO:0000256" key="6">
    <source>
        <dbReference type="ARBA" id="ARBA00022801"/>
    </source>
</evidence>
<dbReference type="Pfam" id="PF22691">
    <property type="entry name" value="Thiolase_C_1"/>
    <property type="match status" value="1"/>
</dbReference>
<evidence type="ECO:0000313" key="18">
    <source>
        <dbReference type="EMBL" id="KAF5377275.1"/>
    </source>
</evidence>
<dbReference type="SUPFAM" id="SSF53901">
    <property type="entry name" value="Thiolase-like"/>
    <property type="match status" value="2"/>
</dbReference>
<keyword evidence="9" id="KW-0508">mRNA splicing</keyword>
<evidence type="ECO:0000256" key="7">
    <source>
        <dbReference type="ARBA" id="ARBA00022806"/>
    </source>
</evidence>
<dbReference type="GO" id="GO:0000398">
    <property type="term" value="P:mRNA splicing, via spliceosome"/>
    <property type="evidence" value="ECO:0007669"/>
    <property type="project" value="UniProtKB-ARBA"/>
</dbReference>
<dbReference type="InterPro" id="IPR055140">
    <property type="entry name" value="Thiolase_C_2"/>
</dbReference>
<dbReference type="Pfam" id="PF00270">
    <property type="entry name" value="DEAD"/>
    <property type="match status" value="1"/>
</dbReference>
<keyword evidence="14" id="KW-0175">Coiled coil</keyword>
<dbReference type="GO" id="GO:0005524">
    <property type="term" value="F:ATP binding"/>
    <property type="evidence" value="ECO:0007669"/>
    <property type="project" value="UniProtKB-KW"/>
</dbReference>
<feature type="compositionally biased region" description="Basic and acidic residues" evidence="15">
    <location>
        <begin position="624"/>
        <end position="636"/>
    </location>
</feature>
<dbReference type="FunFam" id="3.40.50.300:FF:000313">
    <property type="entry name" value="Pre-mRNA-splicing factor ATP-dependent RNA helicase PRP16"/>
    <property type="match status" value="1"/>
</dbReference>
<dbReference type="GO" id="GO:0005681">
    <property type="term" value="C:spliceosomal complex"/>
    <property type="evidence" value="ECO:0007669"/>
    <property type="project" value="UniProtKB-ARBA"/>
</dbReference>
<dbReference type="Gene3D" id="3.40.50.300">
    <property type="entry name" value="P-loop containing nucleotide triphosphate hydrolases"/>
    <property type="match status" value="2"/>
</dbReference>
<keyword evidence="10" id="KW-0539">Nucleus</keyword>
<dbReference type="GO" id="GO:0003723">
    <property type="term" value="F:RNA binding"/>
    <property type="evidence" value="ECO:0007669"/>
    <property type="project" value="TreeGrafter"/>
</dbReference>
<feature type="region of interest" description="Disordered" evidence="15">
    <location>
        <begin position="949"/>
        <end position="978"/>
    </location>
</feature>